<protein>
    <recommendedName>
        <fullName evidence="3">DUF4267 domain-containing protein</fullName>
    </recommendedName>
</protein>
<keyword evidence="2" id="KW-1185">Reference proteome</keyword>
<dbReference type="OrthoDB" id="3905156at2759"/>
<reference evidence="1" key="1">
    <citation type="journal article" date="2020" name="Stud. Mycol.">
        <title>101 Dothideomycetes genomes: a test case for predicting lifestyles and emergence of pathogens.</title>
        <authorList>
            <person name="Haridas S."/>
            <person name="Albert R."/>
            <person name="Binder M."/>
            <person name="Bloem J."/>
            <person name="Labutti K."/>
            <person name="Salamov A."/>
            <person name="Andreopoulos B."/>
            <person name="Baker S."/>
            <person name="Barry K."/>
            <person name="Bills G."/>
            <person name="Bluhm B."/>
            <person name="Cannon C."/>
            <person name="Castanera R."/>
            <person name="Culley D."/>
            <person name="Daum C."/>
            <person name="Ezra D."/>
            <person name="Gonzalez J."/>
            <person name="Henrissat B."/>
            <person name="Kuo A."/>
            <person name="Liang C."/>
            <person name="Lipzen A."/>
            <person name="Lutzoni F."/>
            <person name="Magnuson J."/>
            <person name="Mondo S."/>
            <person name="Nolan M."/>
            <person name="Ohm R."/>
            <person name="Pangilinan J."/>
            <person name="Park H.-J."/>
            <person name="Ramirez L."/>
            <person name="Alfaro M."/>
            <person name="Sun H."/>
            <person name="Tritt A."/>
            <person name="Yoshinaga Y."/>
            <person name="Zwiers L.-H."/>
            <person name="Turgeon B."/>
            <person name="Goodwin S."/>
            <person name="Spatafora J."/>
            <person name="Crous P."/>
            <person name="Grigoriev I."/>
        </authorList>
    </citation>
    <scope>NUCLEOTIDE SEQUENCE</scope>
    <source>
        <strain evidence="1">CBS 113389</strain>
    </source>
</reference>
<name>A0A6A6PS67_9PEZI</name>
<accession>A0A6A6PS67</accession>
<dbReference type="Pfam" id="PF14087">
    <property type="entry name" value="DUF4267"/>
    <property type="match status" value="1"/>
</dbReference>
<organism evidence="1 2">
    <name type="scientific">Neohortaea acidophila</name>
    <dbReference type="NCBI Taxonomy" id="245834"/>
    <lineage>
        <taxon>Eukaryota</taxon>
        <taxon>Fungi</taxon>
        <taxon>Dikarya</taxon>
        <taxon>Ascomycota</taxon>
        <taxon>Pezizomycotina</taxon>
        <taxon>Dothideomycetes</taxon>
        <taxon>Dothideomycetidae</taxon>
        <taxon>Mycosphaerellales</taxon>
        <taxon>Teratosphaeriaceae</taxon>
        <taxon>Neohortaea</taxon>
    </lineage>
</organism>
<sequence length="147" mass="15627">MSSTFSSRPLFPNLPPPAECLAILFACTQLTVFGLGGLANPIDWSKGYGLPIDAAAEAEKTQIALVSALATRNIRHAALILALACYARDRRAVGLALAVNCISSLADTCIVRWFGTAQQVSLHVGGLLSSAGLSMVLLKWGRDDAWW</sequence>
<gene>
    <name evidence="1" type="ORF">BDY17DRAFT_251934</name>
</gene>
<proteinExistence type="predicted"/>
<dbReference type="GeneID" id="54472211"/>
<dbReference type="InterPro" id="IPR025363">
    <property type="entry name" value="DUF4267"/>
</dbReference>
<evidence type="ECO:0000313" key="2">
    <source>
        <dbReference type="Proteomes" id="UP000799767"/>
    </source>
</evidence>
<dbReference type="RefSeq" id="XP_033589295.1">
    <property type="nucleotide sequence ID" value="XM_033731209.1"/>
</dbReference>
<evidence type="ECO:0008006" key="3">
    <source>
        <dbReference type="Google" id="ProtNLM"/>
    </source>
</evidence>
<dbReference type="Proteomes" id="UP000799767">
    <property type="component" value="Unassembled WGS sequence"/>
</dbReference>
<dbReference type="EMBL" id="MU001636">
    <property type="protein sequence ID" value="KAF2482725.1"/>
    <property type="molecule type" value="Genomic_DNA"/>
</dbReference>
<evidence type="ECO:0000313" key="1">
    <source>
        <dbReference type="EMBL" id="KAF2482725.1"/>
    </source>
</evidence>
<dbReference type="AlphaFoldDB" id="A0A6A6PS67"/>